<name>A0A7S5R830_9CAUD</name>
<protein>
    <submittedName>
        <fullName evidence="1">Uncharacterized protein</fullName>
    </submittedName>
</protein>
<evidence type="ECO:0000313" key="1">
    <source>
        <dbReference type="EMBL" id="QIG72830.1"/>
    </source>
</evidence>
<organism evidence="1 2">
    <name type="scientific">Rhizobium phage RHph_Y65</name>
    <dbReference type="NCBI Taxonomy" id="2509785"/>
    <lineage>
        <taxon>Viruses</taxon>
        <taxon>Duplodnaviria</taxon>
        <taxon>Heunggongvirae</taxon>
        <taxon>Uroviricota</taxon>
        <taxon>Caudoviricetes</taxon>
        <taxon>Kleczkowskaviridae</taxon>
        <taxon>Cuauhnahuacvirus</taxon>
        <taxon>Cuauhnahuacvirus Y65</taxon>
    </lineage>
</organism>
<evidence type="ECO:0000313" key="2">
    <source>
        <dbReference type="Proteomes" id="UP000655883"/>
    </source>
</evidence>
<sequence length="105" mass="11977">MTESDIFSKFRQGRNDIDRDACLHMLLANCWNRNSLVSVEFPVRPNINLCVDFVISPSLRSIDVKRKEYKSFIGGNETLSTSLDLAKDALEKLEEVFYASMFGAH</sequence>
<keyword evidence="2" id="KW-1185">Reference proteome</keyword>
<dbReference type="EMBL" id="MN988525">
    <property type="protein sequence ID" value="QIG72830.1"/>
    <property type="molecule type" value="Genomic_DNA"/>
</dbReference>
<proteinExistence type="predicted"/>
<dbReference type="Proteomes" id="UP000655883">
    <property type="component" value="Segment"/>
</dbReference>
<accession>A0A7S5R830</accession>
<reference evidence="1 2" key="1">
    <citation type="submission" date="2020-01" db="EMBL/GenBank/DDBJ databases">
        <title>Patterns of diversity and host range of bacteriophage communities associated with bean-nodulatin bacteria.</title>
        <authorList>
            <person name="Vann Cauwenberghe J."/>
            <person name="Santamaria R.I."/>
            <person name="Bustos P."/>
            <person name="Juarez S."/>
            <person name="Gonzalez V."/>
        </authorList>
    </citation>
    <scope>NUCLEOTIDE SEQUENCE [LARGE SCALE GENOMIC DNA]</scope>
    <source>
        <strain evidence="2">RHph</strain>
    </source>
</reference>
<gene>
    <name evidence="1" type="ORF">EVB97_272</name>
</gene>